<gene>
    <name evidence="1" type="ORF">FRACYDRAFT_271854</name>
</gene>
<evidence type="ECO:0000313" key="1">
    <source>
        <dbReference type="EMBL" id="OEU08140.1"/>
    </source>
</evidence>
<proteinExistence type="predicted"/>
<name>A0A1E7EQ74_9STRA</name>
<dbReference type="Gene3D" id="1.10.510.10">
    <property type="entry name" value="Transferase(Phosphotransferase) domain 1"/>
    <property type="match status" value="1"/>
</dbReference>
<dbReference type="EMBL" id="KV784382">
    <property type="protein sequence ID" value="OEU08140.1"/>
    <property type="molecule type" value="Genomic_DNA"/>
</dbReference>
<keyword evidence="2" id="KW-1185">Reference proteome</keyword>
<organism evidence="1 2">
    <name type="scientific">Fragilariopsis cylindrus CCMP1102</name>
    <dbReference type="NCBI Taxonomy" id="635003"/>
    <lineage>
        <taxon>Eukaryota</taxon>
        <taxon>Sar</taxon>
        <taxon>Stramenopiles</taxon>
        <taxon>Ochrophyta</taxon>
        <taxon>Bacillariophyta</taxon>
        <taxon>Bacillariophyceae</taxon>
        <taxon>Bacillariophycidae</taxon>
        <taxon>Bacillariales</taxon>
        <taxon>Bacillariaceae</taxon>
        <taxon>Fragilariopsis</taxon>
    </lineage>
</organism>
<dbReference type="InParanoid" id="A0A1E7EQ74"/>
<accession>A0A1E7EQ74</accession>
<dbReference type="KEGG" id="fcy:FRACYDRAFT_271854"/>
<reference evidence="1 2" key="1">
    <citation type="submission" date="2016-09" db="EMBL/GenBank/DDBJ databases">
        <title>Extensive genetic diversity and differential bi-allelic expression allows diatom success in the polar Southern Ocean.</title>
        <authorList>
            <consortium name="DOE Joint Genome Institute"/>
            <person name="Mock T."/>
            <person name="Otillar R.P."/>
            <person name="Strauss J."/>
            <person name="Dupont C."/>
            <person name="Frickenhaus S."/>
            <person name="Maumus F."/>
            <person name="Mcmullan M."/>
            <person name="Sanges R."/>
            <person name="Schmutz J."/>
            <person name="Toseland A."/>
            <person name="Valas R."/>
            <person name="Veluchamy A."/>
            <person name="Ward B.J."/>
            <person name="Allen A."/>
            <person name="Barry K."/>
            <person name="Falciatore A."/>
            <person name="Ferrante M."/>
            <person name="Fortunato A.E."/>
            <person name="Gloeckner G."/>
            <person name="Gruber A."/>
            <person name="Hipkin R."/>
            <person name="Janech M."/>
            <person name="Kroth P."/>
            <person name="Leese F."/>
            <person name="Lindquist E."/>
            <person name="Lyon B.R."/>
            <person name="Martin J."/>
            <person name="Mayer C."/>
            <person name="Parker M."/>
            <person name="Quesneville H."/>
            <person name="Raymond J."/>
            <person name="Uhlig C."/>
            <person name="Valentin K.U."/>
            <person name="Worden A.Z."/>
            <person name="Armbrust E.V."/>
            <person name="Bowler C."/>
            <person name="Green B."/>
            <person name="Moulton V."/>
            <person name="Van Oosterhout C."/>
            <person name="Grigoriev I."/>
        </authorList>
    </citation>
    <scope>NUCLEOTIDE SEQUENCE [LARGE SCALE GENOMIC DNA]</scope>
    <source>
        <strain evidence="1 2">CCMP1102</strain>
    </source>
</reference>
<sequence length="90" mass="10582">MDIKKGRDKRWRQSKELKRYWNKDIWNDIFDSLLNLDEVSGSAIGSRASSLGCLRKKINVYLETDAHAQKLHKLLSRQSNLLPDNREKIK</sequence>
<dbReference type="Proteomes" id="UP000095751">
    <property type="component" value="Unassembled WGS sequence"/>
</dbReference>
<dbReference type="AlphaFoldDB" id="A0A1E7EQ74"/>
<dbReference type="OrthoDB" id="248495at2759"/>
<protein>
    <submittedName>
        <fullName evidence="1">Uncharacterized protein</fullName>
    </submittedName>
</protein>
<evidence type="ECO:0000313" key="2">
    <source>
        <dbReference type="Proteomes" id="UP000095751"/>
    </source>
</evidence>